<evidence type="ECO:0000256" key="1">
    <source>
        <dbReference type="PROSITE-ProRule" id="PRU00277"/>
    </source>
</evidence>
<keyword evidence="4" id="KW-1185">Reference proteome</keyword>
<dbReference type="InterPro" id="IPR001179">
    <property type="entry name" value="PPIase_FKBP_dom"/>
</dbReference>
<keyword evidence="1" id="KW-0697">Rotamase</keyword>
<dbReference type="GO" id="GO:0003755">
    <property type="term" value="F:peptidyl-prolyl cis-trans isomerase activity"/>
    <property type="evidence" value="ECO:0007669"/>
    <property type="project" value="UniProtKB-KW"/>
</dbReference>
<keyword evidence="1" id="KW-0413">Isomerase</keyword>
<accession>A0A8J6CAW6</accession>
<dbReference type="InterPro" id="IPR046357">
    <property type="entry name" value="PPIase_dom_sf"/>
</dbReference>
<comment type="catalytic activity">
    <reaction evidence="1">
        <text>[protein]-peptidylproline (omega=180) = [protein]-peptidylproline (omega=0)</text>
        <dbReference type="Rhea" id="RHEA:16237"/>
        <dbReference type="Rhea" id="RHEA-COMP:10747"/>
        <dbReference type="Rhea" id="RHEA-COMP:10748"/>
        <dbReference type="ChEBI" id="CHEBI:83833"/>
        <dbReference type="ChEBI" id="CHEBI:83834"/>
        <dbReference type="EC" id="5.2.1.8"/>
    </reaction>
</comment>
<dbReference type="Gene3D" id="3.10.50.40">
    <property type="match status" value="1"/>
</dbReference>
<protein>
    <recommendedName>
        <fullName evidence="1">peptidylprolyl isomerase</fullName>
        <ecNumber evidence="1">5.2.1.8</ecNumber>
    </recommendedName>
</protein>
<dbReference type="EC" id="5.2.1.8" evidence="1"/>
<dbReference type="PROSITE" id="PS51257">
    <property type="entry name" value="PROKAR_LIPOPROTEIN"/>
    <property type="match status" value="1"/>
</dbReference>
<organism evidence="3 4">
    <name type="scientific">Diacronema lutheri</name>
    <name type="common">Unicellular marine alga</name>
    <name type="synonym">Monochrysis lutheri</name>
    <dbReference type="NCBI Taxonomy" id="2081491"/>
    <lineage>
        <taxon>Eukaryota</taxon>
        <taxon>Haptista</taxon>
        <taxon>Haptophyta</taxon>
        <taxon>Pavlovophyceae</taxon>
        <taxon>Pavlovales</taxon>
        <taxon>Pavlovaceae</taxon>
        <taxon>Diacronema</taxon>
    </lineage>
</organism>
<gene>
    <name evidence="3" type="ORF">KFE25_007134</name>
</gene>
<sequence>MLTALARSGRVRGGALAGAVAAAGGAAMWAAACARPSACEQHVAGVDPARATSAADSAAGLSSRLPVRELLRGTGGREAVEGMMVSVHFRVRVAQTGLELERSRNSSGTGDRMFGEPLTFVLGDRSDKRILGAVHVATVGMRVGGRREVRLAFHDPDFGYRIYPQDERGRWIALHPWTEIVVELELDAIRQDAPPTGVWDHAQRGLHWAQAIWSDARS</sequence>
<reference evidence="3" key="1">
    <citation type="submission" date="2021-05" db="EMBL/GenBank/DDBJ databases">
        <title>The genome of the haptophyte Pavlova lutheri (Diacronema luteri, Pavlovales) - a model for lipid biosynthesis in eukaryotic algae.</title>
        <authorList>
            <person name="Hulatt C.J."/>
            <person name="Posewitz M.C."/>
        </authorList>
    </citation>
    <scope>NUCLEOTIDE SEQUENCE</scope>
    <source>
        <strain evidence="3">NIVA-4/92</strain>
    </source>
</reference>
<evidence type="ECO:0000313" key="4">
    <source>
        <dbReference type="Proteomes" id="UP000751190"/>
    </source>
</evidence>
<feature type="domain" description="PPIase FKBP-type" evidence="2">
    <location>
        <begin position="82"/>
        <end position="190"/>
    </location>
</feature>
<dbReference type="Proteomes" id="UP000751190">
    <property type="component" value="Unassembled WGS sequence"/>
</dbReference>
<proteinExistence type="predicted"/>
<evidence type="ECO:0000259" key="2">
    <source>
        <dbReference type="PROSITE" id="PS50059"/>
    </source>
</evidence>
<dbReference type="OrthoDB" id="10567347at2759"/>
<comment type="caution">
    <text evidence="3">The sequence shown here is derived from an EMBL/GenBank/DDBJ whole genome shotgun (WGS) entry which is preliminary data.</text>
</comment>
<name>A0A8J6CAW6_DIALT</name>
<dbReference type="PROSITE" id="PS50059">
    <property type="entry name" value="FKBP_PPIASE"/>
    <property type="match status" value="1"/>
</dbReference>
<evidence type="ECO:0000313" key="3">
    <source>
        <dbReference type="EMBL" id="KAG8468082.1"/>
    </source>
</evidence>
<dbReference type="EMBL" id="JAGTXO010000005">
    <property type="protein sequence ID" value="KAG8468082.1"/>
    <property type="molecule type" value="Genomic_DNA"/>
</dbReference>
<dbReference type="SUPFAM" id="SSF54534">
    <property type="entry name" value="FKBP-like"/>
    <property type="match status" value="1"/>
</dbReference>
<dbReference type="AlphaFoldDB" id="A0A8J6CAW6"/>